<name>A0AAN9S019_PSOTE</name>
<evidence type="ECO:0000313" key="2">
    <source>
        <dbReference type="EMBL" id="KAK7386171.1"/>
    </source>
</evidence>
<feature type="region of interest" description="Disordered" evidence="1">
    <location>
        <begin position="1"/>
        <end position="22"/>
    </location>
</feature>
<reference evidence="2 3" key="1">
    <citation type="submission" date="2024-01" db="EMBL/GenBank/DDBJ databases">
        <title>The genomes of 5 underutilized Papilionoideae crops provide insights into root nodulation and disease resistanc.</title>
        <authorList>
            <person name="Jiang F."/>
        </authorList>
    </citation>
    <scope>NUCLEOTIDE SEQUENCE [LARGE SCALE GENOMIC DNA]</scope>
    <source>
        <strain evidence="2">DUOXIRENSHENG_FW03</strain>
        <tissue evidence="2">Leaves</tissue>
    </source>
</reference>
<proteinExistence type="predicted"/>
<feature type="compositionally biased region" description="Basic and acidic residues" evidence="1">
    <location>
        <begin position="13"/>
        <end position="22"/>
    </location>
</feature>
<evidence type="ECO:0000256" key="1">
    <source>
        <dbReference type="SAM" id="MobiDB-lite"/>
    </source>
</evidence>
<gene>
    <name evidence="2" type="ORF">VNO78_26203</name>
</gene>
<evidence type="ECO:0000313" key="3">
    <source>
        <dbReference type="Proteomes" id="UP001386955"/>
    </source>
</evidence>
<dbReference type="EMBL" id="JAYMYS010000007">
    <property type="protein sequence ID" value="KAK7386171.1"/>
    <property type="molecule type" value="Genomic_DNA"/>
</dbReference>
<dbReference type="AlphaFoldDB" id="A0AAN9S019"/>
<protein>
    <submittedName>
        <fullName evidence="2">Uncharacterized protein</fullName>
    </submittedName>
</protein>
<comment type="caution">
    <text evidence="2">The sequence shown here is derived from an EMBL/GenBank/DDBJ whole genome shotgun (WGS) entry which is preliminary data.</text>
</comment>
<sequence length="116" mass="13383">MQCNAGKVGNGRKKGDWMDREDGKMREGGFEVLWRIGTSMEGQRHDEGKGDTGSVEEVLGEEQARSNTRDVDPKALLYYVIETLFQMEQDEIHKANKAYITDYYFNNMNTLFLCFK</sequence>
<accession>A0AAN9S019</accession>
<organism evidence="2 3">
    <name type="scientific">Psophocarpus tetragonolobus</name>
    <name type="common">Winged bean</name>
    <name type="synonym">Dolichos tetragonolobus</name>
    <dbReference type="NCBI Taxonomy" id="3891"/>
    <lineage>
        <taxon>Eukaryota</taxon>
        <taxon>Viridiplantae</taxon>
        <taxon>Streptophyta</taxon>
        <taxon>Embryophyta</taxon>
        <taxon>Tracheophyta</taxon>
        <taxon>Spermatophyta</taxon>
        <taxon>Magnoliopsida</taxon>
        <taxon>eudicotyledons</taxon>
        <taxon>Gunneridae</taxon>
        <taxon>Pentapetalae</taxon>
        <taxon>rosids</taxon>
        <taxon>fabids</taxon>
        <taxon>Fabales</taxon>
        <taxon>Fabaceae</taxon>
        <taxon>Papilionoideae</taxon>
        <taxon>50 kb inversion clade</taxon>
        <taxon>NPAAA clade</taxon>
        <taxon>indigoferoid/millettioid clade</taxon>
        <taxon>Phaseoleae</taxon>
        <taxon>Psophocarpus</taxon>
    </lineage>
</organism>
<keyword evidence="3" id="KW-1185">Reference proteome</keyword>
<dbReference type="Proteomes" id="UP001386955">
    <property type="component" value="Unassembled WGS sequence"/>
</dbReference>
<feature type="region of interest" description="Disordered" evidence="1">
    <location>
        <begin position="41"/>
        <end position="67"/>
    </location>
</feature>